<dbReference type="EMBL" id="HBUE01100561">
    <property type="protein sequence ID" value="CAG6485183.1"/>
    <property type="molecule type" value="Transcribed_RNA"/>
</dbReference>
<accession>A0A8D8C0C0</accession>
<organism evidence="1">
    <name type="scientific">Culex pipiens</name>
    <name type="common">House mosquito</name>
    <dbReference type="NCBI Taxonomy" id="7175"/>
    <lineage>
        <taxon>Eukaryota</taxon>
        <taxon>Metazoa</taxon>
        <taxon>Ecdysozoa</taxon>
        <taxon>Arthropoda</taxon>
        <taxon>Hexapoda</taxon>
        <taxon>Insecta</taxon>
        <taxon>Pterygota</taxon>
        <taxon>Neoptera</taxon>
        <taxon>Endopterygota</taxon>
        <taxon>Diptera</taxon>
        <taxon>Nematocera</taxon>
        <taxon>Culicoidea</taxon>
        <taxon>Culicidae</taxon>
        <taxon>Culicinae</taxon>
        <taxon>Culicini</taxon>
        <taxon>Culex</taxon>
        <taxon>Culex</taxon>
    </lineage>
</organism>
<sequence>MIARSGRCCPEFGPAKIAAWFAEKKPKRKTFSLKVFFRQKNDTISDLTLTFPGHFYLFSAFSYSKYVMYWFALMSRGLLSAVSPIESTCNALVRLLSDHSGVA</sequence>
<dbReference type="AlphaFoldDB" id="A0A8D8C0C0"/>
<reference evidence="1" key="1">
    <citation type="submission" date="2021-05" db="EMBL/GenBank/DDBJ databases">
        <authorList>
            <person name="Alioto T."/>
            <person name="Alioto T."/>
            <person name="Gomez Garrido J."/>
        </authorList>
    </citation>
    <scope>NUCLEOTIDE SEQUENCE</scope>
</reference>
<name>A0A8D8C0C0_CULPI</name>
<evidence type="ECO:0000313" key="1">
    <source>
        <dbReference type="EMBL" id="CAG6485183.1"/>
    </source>
</evidence>
<proteinExistence type="predicted"/>
<protein>
    <submittedName>
        <fullName evidence="1">(northern house mosquito) hypothetical protein</fullName>
    </submittedName>
</protein>